<sequence length="90" mass="10247">MRYGDIKKIEKGIRRHLVTIEPDDTGPCDDIYSYNADEGGSTYFNSFPGMFSETGFCFPLIGCCSRLWENLQGRRSIYVLLKTIVLVTLI</sequence>
<gene>
    <name evidence="1" type="ORF">V6N12_010911</name>
</gene>
<dbReference type="Proteomes" id="UP001472677">
    <property type="component" value="Unassembled WGS sequence"/>
</dbReference>
<keyword evidence="2" id="KW-1185">Reference proteome</keyword>
<protein>
    <submittedName>
        <fullName evidence="1">Uncharacterized protein</fullName>
    </submittedName>
</protein>
<comment type="caution">
    <text evidence="1">The sequence shown here is derived from an EMBL/GenBank/DDBJ whole genome shotgun (WGS) entry which is preliminary data.</text>
</comment>
<reference evidence="1 2" key="1">
    <citation type="journal article" date="2024" name="G3 (Bethesda)">
        <title>Genome assembly of Hibiscus sabdariffa L. provides insights into metabolisms of medicinal natural products.</title>
        <authorList>
            <person name="Kim T."/>
        </authorList>
    </citation>
    <scope>NUCLEOTIDE SEQUENCE [LARGE SCALE GENOMIC DNA]</scope>
    <source>
        <strain evidence="1">TK-2024</strain>
        <tissue evidence="1">Old leaves</tissue>
    </source>
</reference>
<dbReference type="EMBL" id="JBBPBM010000012">
    <property type="protein sequence ID" value="KAK8562845.1"/>
    <property type="molecule type" value="Genomic_DNA"/>
</dbReference>
<evidence type="ECO:0000313" key="1">
    <source>
        <dbReference type="EMBL" id="KAK8562845.1"/>
    </source>
</evidence>
<name>A0ABR2ELH4_9ROSI</name>
<accession>A0ABR2ELH4</accession>
<proteinExistence type="predicted"/>
<organism evidence="1 2">
    <name type="scientific">Hibiscus sabdariffa</name>
    <name type="common">roselle</name>
    <dbReference type="NCBI Taxonomy" id="183260"/>
    <lineage>
        <taxon>Eukaryota</taxon>
        <taxon>Viridiplantae</taxon>
        <taxon>Streptophyta</taxon>
        <taxon>Embryophyta</taxon>
        <taxon>Tracheophyta</taxon>
        <taxon>Spermatophyta</taxon>
        <taxon>Magnoliopsida</taxon>
        <taxon>eudicotyledons</taxon>
        <taxon>Gunneridae</taxon>
        <taxon>Pentapetalae</taxon>
        <taxon>rosids</taxon>
        <taxon>malvids</taxon>
        <taxon>Malvales</taxon>
        <taxon>Malvaceae</taxon>
        <taxon>Malvoideae</taxon>
        <taxon>Hibiscus</taxon>
    </lineage>
</organism>
<evidence type="ECO:0000313" key="2">
    <source>
        <dbReference type="Proteomes" id="UP001472677"/>
    </source>
</evidence>